<reference evidence="1" key="1">
    <citation type="submission" date="2022-02" db="EMBL/GenBank/DDBJ databases">
        <title>Plant Genome Project.</title>
        <authorList>
            <person name="Zhang R.-G."/>
        </authorList>
    </citation>
    <scope>NUCLEOTIDE SEQUENCE</scope>
    <source>
        <strain evidence="1">AT1</strain>
    </source>
</reference>
<proteinExistence type="predicted"/>
<protein>
    <submittedName>
        <fullName evidence="1">Uncharacterized protein</fullName>
    </submittedName>
</protein>
<evidence type="ECO:0000313" key="2">
    <source>
        <dbReference type="Proteomes" id="UP001062846"/>
    </source>
</evidence>
<dbReference type="EMBL" id="CM046389">
    <property type="protein sequence ID" value="KAI8566579.1"/>
    <property type="molecule type" value="Genomic_DNA"/>
</dbReference>
<dbReference type="Proteomes" id="UP001062846">
    <property type="component" value="Chromosome 2"/>
</dbReference>
<accession>A0ACC0PN73</accession>
<comment type="caution">
    <text evidence="1">The sequence shown here is derived from an EMBL/GenBank/DDBJ whole genome shotgun (WGS) entry which is preliminary data.</text>
</comment>
<keyword evidence="2" id="KW-1185">Reference proteome</keyword>
<name>A0ACC0PN73_RHOML</name>
<organism evidence="1 2">
    <name type="scientific">Rhododendron molle</name>
    <name type="common">Chinese azalea</name>
    <name type="synonym">Azalea mollis</name>
    <dbReference type="NCBI Taxonomy" id="49168"/>
    <lineage>
        <taxon>Eukaryota</taxon>
        <taxon>Viridiplantae</taxon>
        <taxon>Streptophyta</taxon>
        <taxon>Embryophyta</taxon>
        <taxon>Tracheophyta</taxon>
        <taxon>Spermatophyta</taxon>
        <taxon>Magnoliopsida</taxon>
        <taxon>eudicotyledons</taxon>
        <taxon>Gunneridae</taxon>
        <taxon>Pentapetalae</taxon>
        <taxon>asterids</taxon>
        <taxon>Ericales</taxon>
        <taxon>Ericaceae</taxon>
        <taxon>Ericoideae</taxon>
        <taxon>Rhodoreae</taxon>
        <taxon>Rhododendron</taxon>
    </lineage>
</organism>
<evidence type="ECO:0000313" key="1">
    <source>
        <dbReference type="EMBL" id="KAI8566579.1"/>
    </source>
</evidence>
<gene>
    <name evidence="1" type="ORF">RHMOL_Rhmol02G0051600</name>
</gene>
<sequence>MRKYYWDTTPYVVLWRIWNTRNDIVFKDKQLNVNDTVDLIKLKMAFWVKGKYNLNSYSIEDFRSHLDGIRRHKI</sequence>